<evidence type="ECO:0000313" key="1">
    <source>
        <dbReference type="EMBL" id="JAH51319.1"/>
    </source>
</evidence>
<proteinExistence type="predicted"/>
<protein>
    <submittedName>
        <fullName evidence="1">Uncharacterized protein</fullName>
    </submittedName>
</protein>
<sequence>MMGSFRVDKTGTLLLH</sequence>
<name>A0A0E9TCB1_ANGAN</name>
<accession>A0A0E9TCB1</accession>
<organism evidence="1">
    <name type="scientific">Anguilla anguilla</name>
    <name type="common">European freshwater eel</name>
    <name type="synonym">Muraena anguilla</name>
    <dbReference type="NCBI Taxonomy" id="7936"/>
    <lineage>
        <taxon>Eukaryota</taxon>
        <taxon>Metazoa</taxon>
        <taxon>Chordata</taxon>
        <taxon>Craniata</taxon>
        <taxon>Vertebrata</taxon>
        <taxon>Euteleostomi</taxon>
        <taxon>Actinopterygii</taxon>
        <taxon>Neopterygii</taxon>
        <taxon>Teleostei</taxon>
        <taxon>Anguilliformes</taxon>
        <taxon>Anguillidae</taxon>
        <taxon>Anguilla</taxon>
    </lineage>
</organism>
<dbReference type="AlphaFoldDB" id="A0A0E9TCB1"/>
<reference evidence="1" key="2">
    <citation type="journal article" date="2015" name="Fish Shellfish Immunol.">
        <title>Early steps in the European eel (Anguilla anguilla)-Vibrio vulnificus interaction in the gills: Role of the RtxA13 toxin.</title>
        <authorList>
            <person name="Callol A."/>
            <person name="Pajuelo D."/>
            <person name="Ebbesson L."/>
            <person name="Teles M."/>
            <person name="MacKenzie S."/>
            <person name="Amaro C."/>
        </authorList>
    </citation>
    <scope>NUCLEOTIDE SEQUENCE</scope>
</reference>
<reference evidence="1" key="1">
    <citation type="submission" date="2014-11" db="EMBL/GenBank/DDBJ databases">
        <authorList>
            <person name="Amaro Gonzalez C."/>
        </authorList>
    </citation>
    <scope>NUCLEOTIDE SEQUENCE</scope>
</reference>
<dbReference type="EMBL" id="GBXM01057258">
    <property type="protein sequence ID" value="JAH51319.1"/>
    <property type="molecule type" value="Transcribed_RNA"/>
</dbReference>